<evidence type="ECO:0000256" key="4">
    <source>
        <dbReference type="ARBA" id="ARBA00023242"/>
    </source>
</evidence>
<feature type="region of interest" description="Disordered" evidence="7">
    <location>
        <begin position="175"/>
        <end position="254"/>
    </location>
</feature>
<evidence type="ECO:0000256" key="3">
    <source>
        <dbReference type="ARBA" id="ARBA00022552"/>
    </source>
</evidence>
<feature type="compositionally biased region" description="Low complexity" evidence="7">
    <location>
        <begin position="15"/>
        <end position="29"/>
    </location>
</feature>
<accession>A0AAD3HDV7</accession>
<feature type="region of interest" description="Disordered" evidence="7">
    <location>
        <begin position="752"/>
        <end position="812"/>
    </location>
</feature>
<feature type="compositionally biased region" description="Acidic residues" evidence="7">
    <location>
        <begin position="187"/>
        <end position="207"/>
    </location>
</feature>
<evidence type="ECO:0000256" key="5">
    <source>
        <dbReference type="ARBA" id="ARBA00023274"/>
    </source>
</evidence>
<dbReference type="PIRSF" id="PIRSF017300">
    <property type="entry name" value="snoRNP_Mpp10"/>
    <property type="match status" value="1"/>
</dbReference>
<feature type="compositionally biased region" description="Acidic residues" evidence="7">
    <location>
        <begin position="222"/>
        <end position="237"/>
    </location>
</feature>
<feature type="compositionally biased region" description="Acidic residues" evidence="7">
    <location>
        <begin position="350"/>
        <end position="365"/>
    </location>
</feature>
<keyword evidence="9" id="KW-1185">Reference proteome</keyword>
<dbReference type="InterPro" id="IPR012173">
    <property type="entry name" value="Mpp10"/>
</dbReference>
<evidence type="ECO:0000256" key="7">
    <source>
        <dbReference type="SAM" id="MobiDB-lite"/>
    </source>
</evidence>
<feature type="compositionally biased region" description="Acidic residues" evidence="7">
    <location>
        <begin position="427"/>
        <end position="469"/>
    </location>
</feature>
<evidence type="ECO:0000256" key="1">
    <source>
        <dbReference type="ARBA" id="ARBA00004604"/>
    </source>
</evidence>
<evidence type="ECO:0000256" key="6">
    <source>
        <dbReference type="ARBA" id="ARBA00029455"/>
    </source>
</evidence>
<feature type="region of interest" description="Disordered" evidence="7">
    <location>
        <begin position="1"/>
        <end position="32"/>
    </location>
</feature>
<evidence type="ECO:0000313" key="8">
    <source>
        <dbReference type="EMBL" id="GFH59656.1"/>
    </source>
</evidence>
<comment type="caution">
    <text evidence="8">The sequence shown here is derived from an EMBL/GenBank/DDBJ whole genome shotgun (WGS) entry which is preliminary data.</text>
</comment>
<evidence type="ECO:0000256" key="2">
    <source>
        <dbReference type="ARBA" id="ARBA00022517"/>
    </source>
</evidence>
<feature type="compositionally biased region" description="Basic and acidic residues" evidence="7">
    <location>
        <begin position="778"/>
        <end position="788"/>
    </location>
</feature>
<feature type="compositionally biased region" description="Basic and acidic residues" evidence="7">
    <location>
        <begin position="322"/>
        <end position="331"/>
    </location>
</feature>
<feature type="compositionally biased region" description="Basic and acidic residues" evidence="7">
    <location>
        <begin position="410"/>
        <end position="426"/>
    </location>
</feature>
<keyword evidence="2" id="KW-0690">Ribosome biogenesis</keyword>
<sequence>MAKSKIPEEAPVLDESSTSSSEPQETSLSDPTIEALNSLSSLLTNPEELLHTLLLPPSEKEDESVHKEHKQTLTNLEQISKALFGRMEQLAKLMEETQLKLHNQEEEVDDAPLSNLNELYFEDMDPESIWAQVDLQNEALVEKVKGVIKKLSKKTDNTRDDGEFEIRLLNMSDVYSDDDRQDKSEVDSEEDPHDDSEEDSDEEEEDEAARRARERMERIEAEMDDMDSDMDEMEEEIPPQSNKKEEEEDLYDEARENLNDGFFDLHEMEAFADEEEEMLPDEAYGEPQPDNAQEIEQKRKNLPHLKNRAGSDNDSEDEEFKELEKKVEPTIRRNKYREDDDINALAAMYDENEEDDDEWSDDEDNVVNMTAADFFGKPRKASKEYLSRLKKEKEQKKTTTTDDDSDADSWDNHDFEQDDGADWRGGDDDDVENEAEEDDENDNDSSSDDDSASGSDGGDDDEEEKEEVEENKKLSGYQERSKKLNSMTEDMEKEVLSEKPWQMLGEAISSKRPENSLLEMTPEFEFATKQAPIITQEHTESIEEMIKRRVIEEDWDDVVPRELPDIGLDKRNGELPEVSQEKSKLSLGELYEREYLKKATGYDKDAVEKETEEEKARSEMRALFANICSKLDALSNYHFAPRPVSDEADVKTENTPAIAMEEVLPLYVSDAKAMAPEEIFDKKKGRDGILRGESEMDQADRKRLRQAKKAARRKARKAKLADEKLISRLQPELGLNNPYEKRKLREELQMARASGKVIQGQREDNADFKTSAKFFQRMQDDIQSEIRGDGSSAGKKRKHKGEESTRSSKFKL</sequence>
<feature type="region of interest" description="Disordered" evidence="7">
    <location>
        <begin position="563"/>
        <end position="583"/>
    </location>
</feature>
<dbReference type="AlphaFoldDB" id="A0AAD3HDV7"/>
<evidence type="ECO:0000313" key="9">
    <source>
        <dbReference type="Proteomes" id="UP001054902"/>
    </source>
</evidence>
<dbReference type="GO" id="GO:0006364">
    <property type="term" value="P:rRNA processing"/>
    <property type="evidence" value="ECO:0007669"/>
    <property type="project" value="UniProtKB-KW"/>
</dbReference>
<protein>
    <submittedName>
        <fullName evidence="8">Uncharacterized protein</fullName>
    </submittedName>
</protein>
<feature type="compositionally biased region" description="Acidic residues" evidence="7">
    <location>
        <begin position="275"/>
        <end position="284"/>
    </location>
</feature>
<dbReference type="GO" id="GO:0032040">
    <property type="term" value="C:small-subunit processome"/>
    <property type="evidence" value="ECO:0007669"/>
    <property type="project" value="TreeGrafter"/>
</dbReference>
<feature type="compositionally biased region" description="Basic and acidic residues" evidence="7">
    <location>
        <begin position="685"/>
        <end position="701"/>
    </location>
</feature>
<dbReference type="PANTHER" id="PTHR17039">
    <property type="entry name" value="U3 SMALL NUCLEOLAR RIBONUCLEOPROTEIN PROTEIN MPP10"/>
    <property type="match status" value="1"/>
</dbReference>
<keyword evidence="5" id="KW-0687">Ribonucleoprotein</keyword>
<name>A0AAD3HDV7_9STRA</name>
<gene>
    <name evidence="8" type="ORF">CTEN210_16132</name>
</gene>
<feature type="region of interest" description="Disordered" evidence="7">
    <location>
        <begin position="275"/>
        <end position="493"/>
    </location>
</feature>
<reference evidence="8 9" key="1">
    <citation type="journal article" date="2021" name="Sci. Rep.">
        <title>The genome of the diatom Chaetoceros tenuissimus carries an ancient integrated fragment of an extant virus.</title>
        <authorList>
            <person name="Hongo Y."/>
            <person name="Kimura K."/>
            <person name="Takaki Y."/>
            <person name="Yoshida Y."/>
            <person name="Baba S."/>
            <person name="Kobayashi G."/>
            <person name="Nagasaki K."/>
            <person name="Hano T."/>
            <person name="Tomaru Y."/>
        </authorList>
    </citation>
    <scope>NUCLEOTIDE SEQUENCE [LARGE SCALE GENOMIC DNA]</scope>
    <source>
        <strain evidence="8 9">NIES-3715</strain>
    </source>
</reference>
<feature type="compositionally biased region" description="Basic and acidic residues" evidence="7">
    <location>
        <begin position="177"/>
        <end position="186"/>
    </location>
</feature>
<dbReference type="Proteomes" id="UP001054902">
    <property type="component" value="Unassembled WGS sequence"/>
</dbReference>
<dbReference type="PANTHER" id="PTHR17039:SF0">
    <property type="entry name" value="U3 SMALL NUCLEOLAR RIBONUCLEOPROTEIN PROTEIN MPP10"/>
    <property type="match status" value="1"/>
</dbReference>
<comment type="subcellular location">
    <subcellularLocation>
        <location evidence="1">Nucleus</location>
        <location evidence="1">Nucleolus</location>
    </subcellularLocation>
</comment>
<feature type="compositionally biased region" description="Basic and acidic residues" evidence="7">
    <location>
        <begin position="208"/>
        <end position="221"/>
    </location>
</feature>
<feature type="region of interest" description="Disordered" evidence="7">
    <location>
        <begin position="685"/>
        <end position="717"/>
    </location>
</feature>
<dbReference type="GO" id="GO:0034457">
    <property type="term" value="C:Mpp10 complex"/>
    <property type="evidence" value="ECO:0007669"/>
    <property type="project" value="InterPro"/>
</dbReference>
<keyword evidence="4" id="KW-0539">Nucleus</keyword>
<dbReference type="GO" id="GO:0005732">
    <property type="term" value="C:sno(s)RNA-containing ribonucleoprotein complex"/>
    <property type="evidence" value="ECO:0007669"/>
    <property type="project" value="InterPro"/>
</dbReference>
<feature type="compositionally biased region" description="Basic and acidic residues" evidence="7">
    <location>
        <begin position="381"/>
        <end position="400"/>
    </location>
</feature>
<organism evidence="8 9">
    <name type="scientific">Chaetoceros tenuissimus</name>
    <dbReference type="NCBI Taxonomy" id="426638"/>
    <lineage>
        <taxon>Eukaryota</taxon>
        <taxon>Sar</taxon>
        <taxon>Stramenopiles</taxon>
        <taxon>Ochrophyta</taxon>
        <taxon>Bacillariophyta</taxon>
        <taxon>Coscinodiscophyceae</taxon>
        <taxon>Chaetocerotophycidae</taxon>
        <taxon>Chaetocerotales</taxon>
        <taxon>Chaetocerotaceae</taxon>
        <taxon>Chaetoceros</taxon>
    </lineage>
</organism>
<proteinExistence type="inferred from homology"/>
<feature type="compositionally biased region" description="Basic residues" evidence="7">
    <location>
        <begin position="702"/>
        <end position="717"/>
    </location>
</feature>
<keyword evidence="3" id="KW-0698">rRNA processing</keyword>
<comment type="similarity">
    <text evidence="6">Belongs to the MPP10 family.</text>
</comment>
<dbReference type="Pfam" id="PF04006">
    <property type="entry name" value="Mpp10"/>
    <property type="match status" value="1"/>
</dbReference>
<dbReference type="EMBL" id="BLLK01000069">
    <property type="protein sequence ID" value="GFH59656.1"/>
    <property type="molecule type" value="Genomic_DNA"/>
</dbReference>